<dbReference type="Proteomes" id="UP000072618">
    <property type="component" value="Unassembled WGS sequence"/>
</dbReference>
<reference evidence="1 2" key="1">
    <citation type="submission" date="2016-02" db="EMBL/GenBank/DDBJ databases">
        <authorList>
            <consortium name="Pathogen Informatics"/>
        </authorList>
    </citation>
    <scope>NUCLEOTIDE SEQUENCE [LARGE SCALE GENOMIC DNA]</scope>
    <source>
        <strain evidence="1 2">LSS32</strain>
    </source>
</reference>
<dbReference type="RefSeq" id="WP_153958510.1">
    <property type="nucleotide sequence ID" value="NZ_CEFF01000018.1"/>
</dbReference>
<name>A0A0Z8FV89_STRSU</name>
<evidence type="ECO:0008006" key="3">
    <source>
        <dbReference type="Google" id="ProtNLM"/>
    </source>
</evidence>
<organism evidence="1 2">
    <name type="scientific">Streptococcus suis</name>
    <dbReference type="NCBI Taxonomy" id="1307"/>
    <lineage>
        <taxon>Bacteria</taxon>
        <taxon>Bacillati</taxon>
        <taxon>Bacillota</taxon>
        <taxon>Bacilli</taxon>
        <taxon>Lactobacillales</taxon>
        <taxon>Streptococcaceae</taxon>
        <taxon>Streptococcus</taxon>
    </lineage>
</organism>
<proteinExistence type="predicted"/>
<protein>
    <recommendedName>
        <fullName evidence="3">Bacteriocin</fullName>
    </recommendedName>
</protein>
<evidence type="ECO:0000313" key="2">
    <source>
        <dbReference type="Proteomes" id="UP000072618"/>
    </source>
</evidence>
<dbReference type="AlphaFoldDB" id="A0A0Z8FV89"/>
<gene>
    <name evidence="1" type="ORF">ERS132394_01621</name>
</gene>
<evidence type="ECO:0000313" key="1">
    <source>
        <dbReference type="EMBL" id="CYU87139.1"/>
    </source>
</evidence>
<sequence>MKQIQFRELSEIDLEATNGGDWLKDVGDYWSGVVSGVVSVFKPTKK</sequence>
<dbReference type="EMBL" id="FIGJ01000019">
    <property type="protein sequence ID" value="CYU87139.1"/>
    <property type="molecule type" value="Genomic_DNA"/>
</dbReference>
<accession>A0A0Z8FV89</accession>